<gene>
    <name evidence="4" type="ORF">G6N77_12160</name>
</gene>
<dbReference type="Gene3D" id="3.20.20.10">
    <property type="entry name" value="Alanine racemase"/>
    <property type="match status" value="1"/>
</dbReference>
<dbReference type="InterPro" id="IPR001608">
    <property type="entry name" value="Ala_racemase_N"/>
</dbReference>
<protein>
    <recommendedName>
        <fullName evidence="3">D-serine dehydratase-like domain-containing protein</fullName>
    </recommendedName>
</protein>
<keyword evidence="2" id="KW-0456">Lyase</keyword>
<keyword evidence="5" id="KW-1185">Reference proteome</keyword>
<dbReference type="InterPro" id="IPR026956">
    <property type="entry name" value="D-ser_dehydrat-like_dom"/>
</dbReference>
<dbReference type="EMBL" id="JAAKZI010000020">
    <property type="protein sequence ID" value="NGN84205.1"/>
    <property type="molecule type" value="Genomic_DNA"/>
</dbReference>
<reference evidence="4 5" key="1">
    <citation type="submission" date="2020-02" db="EMBL/GenBank/DDBJ databases">
        <title>Genome sequence of the type strain DSM 27180 of Arthrobacter silviterrae.</title>
        <authorList>
            <person name="Gao J."/>
            <person name="Sun J."/>
        </authorList>
    </citation>
    <scope>NUCLEOTIDE SEQUENCE [LARGE SCALE GENOMIC DNA]</scope>
    <source>
        <strain evidence="4 5">DSM 27180</strain>
    </source>
</reference>
<comment type="caution">
    <text evidence="4">The sequence shown here is derived from an EMBL/GenBank/DDBJ whole genome shotgun (WGS) entry which is preliminary data.</text>
</comment>
<dbReference type="Pfam" id="PF14031">
    <property type="entry name" value="D-ser_dehydrat"/>
    <property type="match status" value="1"/>
</dbReference>
<comment type="similarity">
    <text evidence="1">Belongs to the DSD1 family.</text>
</comment>
<dbReference type="PANTHER" id="PTHR28004">
    <property type="entry name" value="ZGC:162816-RELATED"/>
    <property type="match status" value="1"/>
</dbReference>
<evidence type="ECO:0000256" key="2">
    <source>
        <dbReference type="ARBA" id="ARBA00023239"/>
    </source>
</evidence>
<organism evidence="4 5">
    <name type="scientific">Arthrobacter silviterrae</name>
    <dbReference type="NCBI Taxonomy" id="2026658"/>
    <lineage>
        <taxon>Bacteria</taxon>
        <taxon>Bacillati</taxon>
        <taxon>Actinomycetota</taxon>
        <taxon>Actinomycetes</taxon>
        <taxon>Micrococcales</taxon>
        <taxon>Micrococcaceae</taxon>
        <taxon>Arthrobacter</taxon>
    </lineage>
</organism>
<evidence type="ECO:0000256" key="1">
    <source>
        <dbReference type="ARBA" id="ARBA00005323"/>
    </source>
</evidence>
<dbReference type="InterPro" id="IPR029066">
    <property type="entry name" value="PLP-binding_barrel"/>
</dbReference>
<feature type="domain" description="D-serine dehydratase-like" evidence="3">
    <location>
        <begin position="323"/>
        <end position="420"/>
    </location>
</feature>
<dbReference type="InterPro" id="IPR042208">
    <property type="entry name" value="D-ser_dehydrat-like_sf"/>
</dbReference>
<dbReference type="Pfam" id="PF01168">
    <property type="entry name" value="Ala_racemase_N"/>
    <property type="match status" value="1"/>
</dbReference>
<dbReference type="SUPFAM" id="SSF51419">
    <property type="entry name" value="PLP-binding barrel"/>
    <property type="match status" value="1"/>
</dbReference>
<dbReference type="PANTHER" id="PTHR28004:SF8">
    <property type="entry name" value="D-SERINE DEAMINASE"/>
    <property type="match status" value="1"/>
</dbReference>
<dbReference type="SMART" id="SM01119">
    <property type="entry name" value="D-ser_dehydrat"/>
    <property type="match status" value="1"/>
</dbReference>
<dbReference type="Gene3D" id="2.40.37.20">
    <property type="entry name" value="D-serine dehydratase-like domain"/>
    <property type="match status" value="1"/>
</dbReference>
<name>A0ABX0DFP4_9MICC</name>
<evidence type="ECO:0000259" key="3">
    <source>
        <dbReference type="SMART" id="SM01119"/>
    </source>
</evidence>
<accession>A0ABX0DFP4</accession>
<proteinExistence type="inferred from homology"/>
<dbReference type="RefSeq" id="WP_165182433.1">
    <property type="nucleotide sequence ID" value="NZ_JAAKZI010000020.1"/>
</dbReference>
<sequence length="435" mass="47265">MATRKLRLEELGEERLSPRDKGIPERAFGMTVTEFLATRPRLPEFWTPLVALDQSAIDNNVDVMSRWCSSRGLQLMPHGKTTMAPQLWQRQLDADSTGITLATMGQVRTARSFGLDSIMLANAVVDGRSLRYLAGELADPQFRFVCWADSVATIAAMEHGLRSVELPRPVDVCVELGAEGGRTGARSVAEALEVARLAAASDVLRLAGVGGYEGSLGHDRSEETLANVRRYLRQQLELHQALGGLYDDGDIFVTAGGSAYFDVVAEVYADAVAADPHTRWTLRSGAYITHDDGFYRRISPLDEGRPAGQAGAGQTGAGRLLPAMRGMARVVSHPEPGLSLLDGGKRDFPFDEGLPIPRRQAPDLQGPWTPLAGSSIPAMNDQHSYLVHSGRDLGLGSVVSLGLSHPCTTFDKWHYLPMTASQDSDLVVELVRTFF</sequence>
<evidence type="ECO:0000313" key="5">
    <source>
        <dbReference type="Proteomes" id="UP000479226"/>
    </source>
</evidence>
<dbReference type="InterPro" id="IPR051466">
    <property type="entry name" value="D-amino_acid_metab_enzyme"/>
</dbReference>
<dbReference type="Proteomes" id="UP000479226">
    <property type="component" value="Unassembled WGS sequence"/>
</dbReference>
<evidence type="ECO:0000313" key="4">
    <source>
        <dbReference type="EMBL" id="NGN84205.1"/>
    </source>
</evidence>